<keyword evidence="4" id="KW-1185">Reference proteome</keyword>
<proteinExistence type="predicted"/>
<dbReference type="Gene3D" id="3.90.190.10">
    <property type="entry name" value="Protein tyrosine phosphatase superfamily"/>
    <property type="match status" value="1"/>
</dbReference>
<name>A0A821IG37_9BILA</name>
<dbReference type="EMBL" id="CAJOBG010100421">
    <property type="protein sequence ID" value="CAF4700634.1"/>
    <property type="molecule type" value="Genomic_DNA"/>
</dbReference>
<evidence type="ECO:0000313" key="4">
    <source>
        <dbReference type="Proteomes" id="UP000663866"/>
    </source>
</evidence>
<dbReference type="AlphaFoldDB" id="A0A821IG37"/>
<comment type="caution">
    <text evidence="3">The sequence shown here is derived from an EMBL/GenBank/DDBJ whole genome shotgun (WGS) entry which is preliminary data.</text>
</comment>
<dbReference type="GO" id="GO:0004725">
    <property type="term" value="F:protein tyrosine phosphatase activity"/>
    <property type="evidence" value="ECO:0007669"/>
    <property type="project" value="InterPro"/>
</dbReference>
<dbReference type="Proteomes" id="UP000663866">
    <property type="component" value="Unassembled WGS sequence"/>
</dbReference>
<evidence type="ECO:0000313" key="3">
    <source>
        <dbReference type="EMBL" id="CAF4700634.1"/>
    </source>
</evidence>
<dbReference type="EMBL" id="CAJOBG010095427">
    <property type="protein sequence ID" value="CAF4681373.1"/>
    <property type="molecule type" value="Genomic_DNA"/>
</dbReference>
<feature type="non-terminal residue" evidence="3">
    <location>
        <position position="1"/>
    </location>
</feature>
<gene>
    <name evidence="2" type="ORF">OVN521_LOCUS47743</name>
    <name evidence="3" type="ORF">OVN521_LOCUS48385</name>
</gene>
<evidence type="ECO:0000259" key="1">
    <source>
        <dbReference type="PROSITE" id="PS50055"/>
    </source>
</evidence>
<accession>A0A821IG37</accession>
<feature type="domain" description="Tyrosine-protein phosphatase" evidence="1">
    <location>
        <begin position="1"/>
        <end position="64"/>
    </location>
</feature>
<dbReference type="InterPro" id="IPR029021">
    <property type="entry name" value="Prot-tyrosine_phosphatase-like"/>
</dbReference>
<dbReference type="InterPro" id="IPR000242">
    <property type="entry name" value="PTP_cat"/>
</dbReference>
<protein>
    <recommendedName>
        <fullName evidence="1">Tyrosine-protein phosphatase domain-containing protein</fullName>
    </recommendedName>
</protein>
<evidence type="ECO:0000313" key="2">
    <source>
        <dbReference type="EMBL" id="CAF4681373.1"/>
    </source>
</evidence>
<feature type="non-terminal residue" evidence="3">
    <location>
        <position position="64"/>
    </location>
</feature>
<dbReference type="PROSITE" id="PS50055">
    <property type="entry name" value="TYR_PHOSPHATASE_PTP"/>
    <property type="match status" value="1"/>
</dbReference>
<reference evidence="3" key="1">
    <citation type="submission" date="2021-02" db="EMBL/GenBank/DDBJ databases">
        <authorList>
            <person name="Nowell W R."/>
        </authorList>
    </citation>
    <scope>NUCLEOTIDE SEQUENCE</scope>
</reference>
<dbReference type="SUPFAM" id="SSF52799">
    <property type="entry name" value="(Phosphotyrosine protein) phosphatases II"/>
    <property type="match status" value="1"/>
</dbReference>
<sequence>NSRVRLVQTNPNQQKNFNDYINATSIGRIRDVSLLTAQYPLSTTIAEFWSMIYEQHVAIVAVLL</sequence>
<dbReference type="Pfam" id="PF00102">
    <property type="entry name" value="Y_phosphatase"/>
    <property type="match status" value="1"/>
</dbReference>
<organism evidence="3 4">
    <name type="scientific">Rotaria magnacalcarata</name>
    <dbReference type="NCBI Taxonomy" id="392030"/>
    <lineage>
        <taxon>Eukaryota</taxon>
        <taxon>Metazoa</taxon>
        <taxon>Spiralia</taxon>
        <taxon>Gnathifera</taxon>
        <taxon>Rotifera</taxon>
        <taxon>Eurotatoria</taxon>
        <taxon>Bdelloidea</taxon>
        <taxon>Philodinida</taxon>
        <taxon>Philodinidae</taxon>
        <taxon>Rotaria</taxon>
    </lineage>
</organism>